<evidence type="ECO:0000313" key="2">
    <source>
        <dbReference type="Proteomes" id="UP000499080"/>
    </source>
</evidence>
<protein>
    <submittedName>
        <fullName evidence="1">Uncharacterized protein</fullName>
    </submittedName>
</protein>
<sequence length="106" mass="11682">MALTSLSDGSLGLSTSHPADETKETAYAYRLMSKDQIPAFFQLFSNGLGETLRSSGIYIHPSKEFSNCSDKVCFLLEGSLETQAKLYILMDSNGLEALLEHVQSRE</sequence>
<name>A0A4Y2KZW2_ARAVE</name>
<proteinExistence type="predicted"/>
<dbReference type="AlphaFoldDB" id="A0A4Y2KZW2"/>
<organism evidence="1 2">
    <name type="scientific">Araneus ventricosus</name>
    <name type="common">Orbweaver spider</name>
    <name type="synonym">Epeira ventricosa</name>
    <dbReference type="NCBI Taxonomy" id="182803"/>
    <lineage>
        <taxon>Eukaryota</taxon>
        <taxon>Metazoa</taxon>
        <taxon>Ecdysozoa</taxon>
        <taxon>Arthropoda</taxon>
        <taxon>Chelicerata</taxon>
        <taxon>Arachnida</taxon>
        <taxon>Araneae</taxon>
        <taxon>Araneomorphae</taxon>
        <taxon>Entelegynae</taxon>
        <taxon>Araneoidea</taxon>
        <taxon>Araneidae</taxon>
        <taxon>Araneus</taxon>
    </lineage>
</organism>
<comment type="caution">
    <text evidence="1">The sequence shown here is derived from an EMBL/GenBank/DDBJ whole genome shotgun (WGS) entry which is preliminary data.</text>
</comment>
<reference evidence="1 2" key="1">
    <citation type="journal article" date="2019" name="Sci. Rep.">
        <title>Orb-weaving spider Araneus ventricosus genome elucidates the spidroin gene catalogue.</title>
        <authorList>
            <person name="Kono N."/>
            <person name="Nakamura H."/>
            <person name="Ohtoshi R."/>
            <person name="Moran D.A.P."/>
            <person name="Shinohara A."/>
            <person name="Yoshida Y."/>
            <person name="Fujiwara M."/>
            <person name="Mori M."/>
            <person name="Tomita M."/>
            <person name="Arakawa K."/>
        </authorList>
    </citation>
    <scope>NUCLEOTIDE SEQUENCE [LARGE SCALE GENOMIC DNA]</scope>
</reference>
<gene>
    <name evidence="1" type="ORF">AVEN_260991_1</name>
</gene>
<evidence type="ECO:0000313" key="1">
    <source>
        <dbReference type="EMBL" id="GBN07590.1"/>
    </source>
</evidence>
<dbReference type="EMBL" id="BGPR01005171">
    <property type="protein sequence ID" value="GBN07590.1"/>
    <property type="molecule type" value="Genomic_DNA"/>
</dbReference>
<dbReference type="Proteomes" id="UP000499080">
    <property type="component" value="Unassembled WGS sequence"/>
</dbReference>
<accession>A0A4Y2KZW2</accession>
<keyword evidence="2" id="KW-1185">Reference proteome</keyword>